<reference evidence="6" key="1">
    <citation type="submission" date="2021-03" db="EMBL/GenBank/DDBJ databases">
        <authorList>
            <person name="Tran Van P."/>
        </authorList>
    </citation>
    <scope>NUCLEOTIDE SEQUENCE</scope>
</reference>
<dbReference type="InterPro" id="IPR052376">
    <property type="entry name" value="Oxidative_Scav/Glycosyltrans"/>
</dbReference>
<dbReference type="InterPro" id="IPR029044">
    <property type="entry name" value="Nucleotide-diphossugar_trans"/>
</dbReference>
<accession>A0ABN7PQL7</accession>
<evidence type="ECO:0000256" key="2">
    <source>
        <dbReference type="ARBA" id="ARBA00010271"/>
    </source>
</evidence>
<evidence type="ECO:0000313" key="6">
    <source>
        <dbReference type="EMBL" id="CAG2068485.1"/>
    </source>
</evidence>
<evidence type="ECO:0000256" key="1">
    <source>
        <dbReference type="ARBA" id="ARBA00004648"/>
    </source>
</evidence>
<comment type="caution">
    <text evidence="6">The sequence shown here is derived from an EMBL/GenBank/DDBJ whole genome shotgun (WGS) entry which is preliminary data.</text>
</comment>
<keyword evidence="7" id="KW-1185">Reference proteome</keyword>
<comment type="similarity">
    <text evidence="2">Belongs to the glycosyltransferase 47 family.</text>
</comment>
<evidence type="ECO:0000313" key="7">
    <source>
        <dbReference type="Proteomes" id="UP001153148"/>
    </source>
</evidence>
<dbReference type="InterPro" id="IPR015338">
    <property type="entry name" value="GT64_dom"/>
</dbReference>
<keyword evidence="4" id="KW-1015">Disulfide bond</keyword>
<dbReference type="PANTHER" id="PTHR39082:SF1">
    <property type="entry name" value="SCAVENGER RECEPTOR CLASS A MEMBER 3"/>
    <property type="match status" value="1"/>
</dbReference>
<evidence type="ECO:0000256" key="4">
    <source>
        <dbReference type="ARBA" id="ARBA00023157"/>
    </source>
</evidence>
<evidence type="ECO:0000259" key="5">
    <source>
        <dbReference type="Pfam" id="PF09258"/>
    </source>
</evidence>
<gene>
    <name evidence="6" type="ORF">TPAB3V08_LOCUS15428</name>
</gene>
<comment type="subcellular location">
    <subcellularLocation>
        <location evidence="1">Endoplasmic reticulum membrane</location>
        <topology evidence="1">Single-pass type II membrane protein</topology>
    </subcellularLocation>
</comment>
<dbReference type="Pfam" id="PF09258">
    <property type="entry name" value="Glyco_transf_64"/>
    <property type="match status" value="1"/>
</dbReference>
<organism evidence="6 7">
    <name type="scientific">Timema podura</name>
    <name type="common">Walking stick</name>
    <dbReference type="NCBI Taxonomy" id="61482"/>
    <lineage>
        <taxon>Eukaryota</taxon>
        <taxon>Metazoa</taxon>
        <taxon>Ecdysozoa</taxon>
        <taxon>Arthropoda</taxon>
        <taxon>Hexapoda</taxon>
        <taxon>Insecta</taxon>
        <taxon>Pterygota</taxon>
        <taxon>Neoptera</taxon>
        <taxon>Polyneoptera</taxon>
        <taxon>Phasmatodea</taxon>
        <taxon>Timematodea</taxon>
        <taxon>Timematoidea</taxon>
        <taxon>Timematidae</taxon>
        <taxon>Timema</taxon>
    </lineage>
</organism>
<dbReference type="PANTHER" id="PTHR39082">
    <property type="entry name" value="PHOSPHOLIPASE C-BETA-2-RELATED"/>
    <property type="match status" value="1"/>
</dbReference>
<dbReference type="Proteomes" id="UP001153148">
    <property type="component" value="Unassembled WGS sequence"/>
</dbReference>
<sequence>LVSHITRKPPVKVTSRWTFRCPGCPVSLSEDDTHFQERHKCINFFTQLKRRLKLDWEFRALALPSPFIFCIIITKVEGVLTPLLLLQVFGYTPLLNTQFRADSILFKTRIPHDKQKCFKFI</sequence>
<keyword evidence="3" id="KW-0808">Transferase</keyword>
<feature type="non-terminal residue" evidence="6">
    <location>
        <position position="1"/>
    </location>
</feature>
<evidence type="ECO:0000256" key="3">
    <source>
        <dbReference type="ARBA" id="ARBA00022679"/>
    </source>
</evidence>
<protein>
    <recommendedName>
        <fullName evidence="5">Glycosyl transferase 64 domain-containing protein</fullName>
    </recommendedName>
</protein>
<feature type="domain" description="Glycosyl transferase 64" evidence="5">
    <location>
        <begin position="1"/>
        <end position="50"/>
    </location>
</feature>
<name>A0ABN7PQL7_TIMPD</name>
<dbReference type="Gene3D" id="3.90.550.10">
    <property type="entry name" value="Spore Coat Polysaccharide Biosynthesis Protein SpsA, Chain A"/>
    <property type="match status" value="1"/>
</dbReference>
<proteinExistence type="inferred from homology"/>
<dbReference type="EMBL" id="CAJPIN010091701">
    <property type="protein sequence ID" value="CAG2068485.1"/>
    <property type="molecule type" value="Genomic_DNA"/>
</dbReference>